<dbReference type="Pfam" id="PF01479">
    <property type="entry name" value="S4"/>
    <property type="match status" value="1"/>
</dbReference>
<evidence type="ECO:0000256" key="2">
    <source>
        <dbReference type="ARBA" id="ARBA00010876"/>
    </source>
</evidence>
<dbReference type="EMBL" id="PKHE01000010">
    <property type="protein sequence ID" value="PKY89043.1"/>
    <property type="molecule type" value="Genomic_DNA"/>
</dbReference>
<dbReference type="GO" id="GO:0120159">
    <property type="term" value="F:rRNA pseudouridine synthase activity"/>
    <property type="evidence" value="ECO:0007669"/>
    <property type="project" value="UniProtKB-ARBA"/>
</dbReference>
<protein>
    <recommendedName>
        <fullName evidence="6">Pseudouridine synthase</fullName>
        <ecNumber evidence="6">5.4.99.-</ecNumber>
    </recommendedName>
</protein>
<name>A0A2I1K0B2_9LACT</name>
<dbReference type="InterPro" id="IPR020103">
    <property type="entry name" value="PsdUridine_synth_cat_dom_sf"/>
</dbReference>
<comment type="caution">
    <text evidence="8">The sequence shown here is derived from an EMBL/GenBank/DDBJ whole genome shotgun (WGS) entry which is preliminary data.</text>
</comment>
<dbReference type="GO" id="GO:0003723">
    <property type="term" value="F:RNA binding"/>
    <property type="evidence" value="ECO:0007669"/>
    <property type="project" value="UniProtKB-KW"/>
</dbReference>
<evidence type="ECO:0000259" key="7">
    <source>
        <dbReference type="SMART" id="SM00363"/>
    </source>
</evidence>
<dbReference type="GO" id="GO:0000455">
    <property type="term" value="P:enzyme-directed rRNA pseudouridine synthesis"/>
    <property type="evidence" value="ECO:0007669"/>
    <property type="project" value="TreeGrafter"/>
</dbReference>
<evidence type="ECO:0000256" key="4">
    <source>
        <dbReference type="PIRSR" id="PIRSR606225-1"/>
    </source>
</evidence>
<dbReference type="InterPro" id="IPR002942">
    <property type="entry name" value="S4_RNA-bd"/>
</dbReference>
<dbReference type="PANTHER" id="PTHR21600">
    <property type="entry name" value="MITOCHONDRIAL RNA PSEUDOURIDINE SYNTHASE"/>
    <property type="match status" value="1"/>
</dbReference>
<dbReference type="Pfam" id="PF00849">
    <property type="entry name" value="PseudoU_synth_2"/>
    <property type="match status" value="1"/>
</dbReference>
<dbReference type="NCBIfam" id="TIGR00005">
    <property type="entry name" value="rluA_subfam"/>
    <property type="match status" value="1"/>
</dbReference>
<evidence type="ECO:0000313" key="9">
    <source>
        <dbReference type="Proteomes" id="UP000234384"/>
    </source>
</evidence>
<dbReference type="RefSeq" id="WP_101954278.1">
    <property type="nucleotide sequence ID" value="NZ_PKHE01000010.1"/>
</dbReference>
<keyword evidence="5" id="KW-0694">RNA-binding</keyword>
<dbReference type="PANTHER" id="PTHR21600:SF44">
    <property type="entry name" value="RIBOSOMAL LARGE SUBUNIT PSEUDOURIDINE SYNTHASE D"/>
    <property type="match status" value="1"/>
</dbReference>
<dbReference type="OrthoDB" id="9807829at2"/>
<evidence type="ECO:0000256" key="3">
    <source>
        <dbReference type="ARBA" id="ARBA00023235"/>
    </source>
</evidence>
<dbReference type="Gene3D" id="3.30.2350.10">
    <property type="entry name" value="Pseudouridine synthase"/>
    <property type="match status" value="1"/>
</dbReference>
<comment type="catalytic activity">
    <reaction evidence="1 6">
        <text>a uridine in RNA = a pseudouridine in RNA</text>
        <dbReference type="Rhea" id="RHEA:48348"/>
        <dbReference type="Rhea" id="RHEA-COMP:12068"/>
        <dbReference type="Rhea" id="RHEA-COMP:12069"/>
        <dbReference type="ChEBI" id="CHEBI:65314"/>
        <dbReference type="ChEBI" id="CHEBI:65315"/>
    </reaction>
</comment>
<dbReference type="InterPro" id="IPR006145">
    <property type="entry name" value="PsdUridine_synth_RsuA/RluA"/>
</dbReference>
<reference evidence="8 9" key="1">
    <citation type="submission" date="2017-12" db="EMBL/GenBank/DDBJ databases">
        <title>Phylogenetic diversity of female urinary microbiome.</title>
        <authorList>
            <person name="Thomas-White K."/>
            <person name="Wolfe A.J."/>
        </authorList>
    </citation>
    <scope>NUCLEOTIDE SEQUENCE [LARGE SCALE GENOMIC DNA]</scope>
    <source>
        <strain evidence="8 9">UMB0898</strain>
    </source>
</reference>
<keyword evidence="3 6" id="KW-0413">Isomerase</keyword>
<evidence type="ECO:0000313" key="8">
    <source>
        <dbReference type="EMBL" id="PKY89043.1"/>
    </source>
</evidence>
<dbReference type="SUPFAM" id="SSF55120">
    <property type="entry name" value="Pseudouridine synthase"/>
    <property type="match status" value="1"/>
</dbReference>
<feature type="active site" evidence="4">
    <location>
        <position position="142"/>
    </location>
</feature>
<dbReference type="Gene3D" id="3.10.290.10">
    <property type="entry name" value="RNA-binding S4 domain"/>
    <property type="match status" value="1"/>
</dbReference>
<comment type="similarity">
    <text evidence="2 6">Belongs to the pseudouridine synthase RluA family.</text>
</comment>
<feature type="domain" description="RNA-binding S4" evidence="7">
    <location>
        <begin position="16"/>
        <end position="82"/>
    </location>
</feature>
<evidence type="ECO:0000256" key="5">
    <source>
        <dbReference type="PROSITE-ProRule" id="PRU00182"/>
    </source>
</evidence>
<dbReference type="InterPro" id="IPR006225">
    <property type="entry name" value="PsdUridine_synth_RluC/D"/>
</dbReference>
<proteinExistence type="inferred from homology"/>
<dbReference type="Proteomes" id="UP000234384">
    <property type="component" value="Unassembled WGS sequence"/>
</dbReference>
<dbReference type="PROSITE" id="PS50889">
    <property type="entry name" value="S4"/>
    <property type="match status" value="1"/>
</dbReference>
<comment type="function">
    <text evidence="6">Responsible for synthesis of pseudouridine from uracil.</text>
</comment>
<evidence type="ECO:0000256" key="6">
    <source>
        <dbReference type="RuleBase" id="RU362028"/>
    </source>
</evidence>
<dbReference type="EC" id="5.4.99.-" evidence="6"/>
<organism evidence="8 9">
    <name type="scientific">Falseniella ignava</name>
    <dbReference type="NCBI Taxonomy" id="137730"/>
    <lineage>
        <taxon>Bacteria</taxon>
        <taxon>Bacillati</taxon>
        <taxon>Bacillota</taxon>
        <taxon>Bacilli</taxon>
        <taxon>Lactobacillales</taxon>
        <taxon>Aerococcaceae</taxon>
        <taxon>Falseniella</taxon>
    </lineage>
</organism>
<dbReference type="SMART" id="SM00363">
    <property type="entry name" value="S4"/>
    <property type="match status" value="1"/>
</dbReference>
<dbReference type="CDD" id="cd02869">
    <property type="entry name" value="PseudoU_synth_RluA_like"/>
    <property type="match status" value="1"/>
</dbReference>
<dbReference type="InterPro" id="IPR036986">
    <property type="entry name" value="S4_RNA-bd_sf"/>
</dbReference>
<dbReference type="CDD" id="cd00165">
    <property type="entry name" value="S4"/>
    <property type="match status" value="1"/>
</dbReference>
<dbReference type="AlphaFoldDB" id="A0A2I1K0B2"/>
<evidence type="ECO:0000256" key="1">
    <source>
        <dbReference type="ARBA" id="ARBA00000073"/>
    </source>
</evidence>
<sequence length="315" mass="35373">MIKYEEFTYVLDGEQDRLDRVLLNYFPKESRSTIQKWIKDQQVTVNGKQVKANYVTNGDETVTIQIPIDNEDPIELTPDNSPLDIIFEDSELIIVNKPQGLVVHPSKGHPNGTLVNRLVYHFQNALSDEAGLFRPGIVHRIDKETSGLIAIAKNNSAHRVLAQQLMDRTMGRIYTALVLGEIGPQTGIIDIPLRRDPKNRLKYTGDAAGKEAITHFKVIERYVGATLVEAKLDTGRTHQIRAHFDYIGHPIVGDPLYRSAIHGSATSLNSLKDGQYLHASRLHLIHPVTQQEMKFEAPMPDSMRHLLGSLTPLNP</sequence>
<gene>
    <name evidence="8" type="ORF">CYJ57_04715</name>
</gene>
<dbReference type="SUPFAM" id="SSF55174">
    <property type="entry name" value="Alpha-L RNA-binding motif"/>
    <property type="match status" value="1"/>
</dbReference>
<accession>A0A2I1K0B2</accession>
<dbReference type="InterPro" id="IPR050188">
    <property type="entry name" value="RluA_PseudoU_synthase"/>
</dbReference>